<sequence length="74" mass="7986">RIGNTGGLGGAFGLMYGIGIPLPVPEGRPWAPSWQLQLFNSGNSLVQAGLLLVDRTMAALLPSWLWTKHARNNM</sequence>
<evidence type="ECO:0000256" key="1">
    <source>
        <dbReference type="SAM" id="Phobius"/>
    </source>
</evidence>
<dbReference type="Proteomes" id="UP000485058">
    <property type="component" value="Unassembled WGS sequence"/>
</dbReference>
<comment type="caution">
    <text evidence="2">The sequence shown here is derived from an EMBL/GenBank/DDBJ whole genome shotgun (WGS) entry which is preliminary data.</text>
</comment>
<feature type="transmembrane region" description="Helical" evidence="1">
    <location>
        <begin position="7"/>
        <end position="24"/>
    </location>
</feature>
<keyword evidence="1" id="KW-0812">Transmembrane</keyword>
<keyword evidence="1" id="KW-0472">Membrane</keyword>
<protein>
    <submittedName>
        <fullName evidence="2">Uncharacterized protein</fullName>
    </submittedName>
</protein>
<dbReference type="EMBL" id="BLLF01003394">
    <property type="protein sequence ID" value="GFH27219.1"/>
    <property type="molecule type" value="Genomic_DNA"/>
</dbReference>
<keyword evidence="3" id="KW-1185">Reference proteome</keyword>
<organism evidence="2 3">
    <name type="scientific">Haematococcus lacustris</name>
    <name type="common">Green alga</name>
    <name type="synonym">Haematococcus pluvialis</name>
    <dbReference type="NCBI Taxonomy" id="44745"/>
    <lineage>
        <taxon>Eukaryota</taxon>
        <taxon>Viridiplantae</taxon>
        <taxon>Chlorophyta</taxon>
        <taxon>core chlorophytes</taxon>
        <taxon>Chlorophyceae</taxon>
        <taxon>CS clade</taxon>
        <taxon>Chlamydomonadales</taxon>
        <taxon>Haematococcaceae</taxon>
        <taxon>Haematococcus</taxon>
    </lineage>
</organism>
<accession>A0A6A0A2N8</accession>
<dbReference type="AlphaFoldDB" id="A0A6A0A2N8"/>
<keyword evidence="1" id="KW-1133">Transmembrane helix</keyword>
<feature type="transmembrane region" description="Helical" evidence="1">
    <location>
        <begin position="44"/>
        <end position="66"/>
    </location>
</feature>
<evidence type="ECO:0000313" key="2">
    <source>
        <dbReference type="EMBL" id="GFH27219.1"/>
    </source>
</evidence>
<gene>
    <name evidence="2" type="ORF">HaLaN_25507</name>
</gene>
<evidence type="ECO:0000313" key="3">
    <source>
        <dbReference type="Proteomes" id="UP000485058"/>
    </source>
</evidence>
<proteinExistence type="predicted"/>
<feature type="non-terminal residue" evidence="2">
    <location>
        <position position="1"/>
    </location>
</feature>
<reference evidence="2 3" key="1">
    <citation type="submission" date="2020-02" db="EMBL/GenBank/DDBJ databases">
        <title>Draft genome sequence of Haematococcus lacustris strain NIES-144.</title>
        <authorList>
            <person name="Morimoto D."/>
            <person name="Nakagawa S."/>
            <person name="Yoshida T."/>
            <person name="Sawayama S."/>
        </authorList>
    </citation>
    <scope>NUCLEOTIDE SEQUENCE [LARGE SCALE GENOMIC DNA]</scope>
    <source>
        <strain evidence="2 3">NIES-144</strain>
    </source>
</reference>
<name>A0A6A0A2N8_HAELA</name>